<keyword evidence="2 6" id="KW-0349">Heme</keyword>
<dbReference type="AlphaFoldDB" id="A0A166NE34"/>
<proteinExistence type="inferred from homology"/>
<dbReference type="InterPro" id="IPR017972">
    <property type="entry name" value="Cyt_P450_CS"/>
</dbReference>
<dbReference type="GO" id="GO:0005506">
    <property type="term" value="F:iron ion binding"/>
    <property type="evidence" value="ECO:0007669"/>
    <property type="project" value="InterPro"/>
</dbReference>
<organism evidence="8 9">
    <name type="scientific">Moelleriella libera RCEF 2490</name>
    <dbReference type="NCBI Taxonomy" id="1081109"/>
    <lineage>
        <taxon>Eukaryota</taxon>
        <taxon>Fungi</taxon>
        <taxon>Dikarya</taxon>
        <taxon>Ascomycota</taxon>
        <taxon>Pezizomycotina</taxon>
        <taxon>Sordariomycetes</taxon>
        <taxon>Hypocreomycetidae</taxon>
        <taxon>Hypocreales</taxon>
        <taxon>Clavicipitaceae</taxon>
        <taxon>Moelleriella</taxon>
    </lineage>
</organism>
<evidence type="ECO:0000256" key="2">
    <source>
        <dbReference type="ARBA" id="ARBA00022617"/>
    </source>
</evidence>
<dbReference type="GO" id="GO:0044550">
    <property type="term" value="P:secondary metabolite biosynthetic process"/>
    <property type="evidence" value="ECO:0007669"/>
    <property type="project" value="UniProtKB-ARBA"/>
</dbReference>
<keyword evidence="4 7" id="KW-0560">Oxidoreductase</keyword>
<dbReference type="InterPro" id="IPR036396">
    <property type="entry name" value="Cyt_P450_sf"/>
</dbReference>
<dbReference type="InterPro" id="IPR002401">
    <property type="entry name" value="Cyt_P450_E_grp-I"/>
</dbReference>
<dbReference type="PANTHER" id="PTHR24305">
    <property type="entry name" value="CYTOCHROME P450"/>
    <property type="match status" value="1"/>
</dbReference>
<comment type="similarity">
    <text evidence="7">Belongs to the cytochrome P450 family.</text>
</comment>
<dbReference type="InterPro" id="IPR050121">
    <property type="entry name" value="Cytochrome_P450_monoxygenase"/>
</dbReference>
<dbReference type="GO" id="GO:0020037">
    <property type="term" value="F:heme binding"/>
    <property type="evidence" value="ECO:0007669"/>
    <property type="project" value="InterPro"/>
</dbReference>
<dbReference type="Proteomes" id="UP000078544">
    <property type="component" value="Unassembled WGS sequence"/>
</dbReference>
<dbReference type="GO" id="GO:0016705">
    <property type="term" value="F:oxidoreductase activity, acting on paired donors, with incorporation or reduction of molecular oxygen"/>
    <property type="evidence" value="ECO:0007669"/>
    <property type="project" value="InterPro"/>
</dbReference>
<dbReference type="OrthoDB" id="2789670at2759"/>
<dbReference type="PROSITE" id="PS00086">
    <property type="entry name" value="CYTOCHROME_P450"/>
    <property type="match status" value="1"/>
</dbReference>
<dbReference type="Pfam" id="PF00067">
    <property type="entry name" value="p450"/>
    <property type="match status" value="1"/>
</dbReference>
<dbReference type="STRING" id="1081109.A0A166NE34"/>
<evidence type="ECO:0000256" key="1">
    <source>
        <dbReference type="ARBA" id="ARBA00001971"/>
    </source>
</evidence>
<dbReference type="PRINTS" id="PR00385">
    <property type="entry name" value="P450"/>
</dbReference>
<evidence type="ECO:0000256" key="7">
    <source>
        <dbReference type="RuleBase" id="RU000461"/>
    </source>
</evidence>
<reference evidence="8 9" key="1">
    <citation type="journal article" date="2016" name="Genome Biol. Evol.">
        <title>Divergent and convergent evolution of fungal pathogenicity.</title>
        <authorList>
            <person name="Shang Y."/>
            <person name="Xiao G."/>
            <person name="Zheng P."/>
            <person name="Cen K."/>
            <person name="Zhan S."/>
            <person name="Wang C."/>
        </authorList>
    </citation>
    <scope>NUCLEOTIDE SEQUENCE [LARGE SCALE GENOMIC DNA]</scope>
    <source>
        <strain evidence="8 9">RCEF 2490</strain>
    </source>
</reference>
<keyword evidence="9" id="KW-1185">Reference proteome</keyword>
<dbReference type="InterPro" id="IPR001128">
    <property type="entry name" value="Cyt_P450"/>
</dbReference>
<dbReference type="PRINTS" id="PR00463">
    <property type="entry name" value="EP450I"/>
</dbReference>
<keyword evidence="3 6" id="KW-0479">Metal-binding</keyword>
<evidence type="ECO:0000256" key="5">
    <source>
        <dbReference type="ARBA" id="ARBA00023004"/>
    </source>
</evidence>
<dbReference type="PANTHER" id="PTHR24305:SF235">
    <property type="entry name" value="CYTOCHROME P450 MONOOXYGENASE APDB-RELATED"/>
    <property type="match status" value="1"/>
</dbReference>
<gene>
    <name evidence="8" type="ORF">AAL_07729</name>
</gene>
<evidence type="ECO:0000313" key="8">
    <source>
        <dbReference type="EMBL" id="KZZ89430.1"/>
    </source>
</evidence>
<keyword evidence="7" id="KW-0503">Monooxygenase</keyword>
<sequence>MASSVLFAAALPSVLAGALVIAIVGFKCHPLLLAGLRSLVSRIVNAILLYRYPFKHTEQSSRLPSLPYVFPDGQGIVEKFMHGRANSAKWEAEYGSLYRLWSGTKSEVGHLMHSLLGSCLGLINGETWATVKKCVEAPFLHAAMSASAVDVQVFTRAYMRSLAKDVDEFRRFGKLRPVRDLKLLPFLLVAKVIYGLLPSSLEQELIDLIPPRETLFKSVISGGITRFGLSRFLPLPEIRALHEFKDRFADWSSRAHAHALCHPGLCGTTAPVITMYEALEQGKVTKEQLLQTLDEMLFANIDVTMGGLSWLLVFLAAHPALQQTLRDEIRTQSATPSACHDYLVSSRTVAPDLLGACILESARLRPFTAFSIPQACPTPRVLDGFEIPAGTNYIVDSYALNVRDPFWGPDREHFNPQRWREQHARGHDLRYRYWRFGFGPRTCLGKNLTDLILRSVAVEMLSNWCISLQDTSEVGGKVREQGTDGIVKENVELPWDHESWIHQPDSLLVCRPLMNEGEGLSRIGLDEPAIEDPPIVDSMSAT</sequence>
<dbReference type="Gene3D" id="1.10.630.10">
    <property type="entry name" value="Cytochrome P450"/>
    <property type="match status" value="1"/>
</dbReference>
<evidence type="ECO:0000256" key="3">
    <source>
        <dbReference type="ARBA" id="ARBA00022723"/>
    </source>
</evidence>
<comment type="caution">
    <text evidence="8">The sequence shown here is derived from an EMBL/GenBank/DDBJ whole genome shotgun (WGS) entry which is preliminary data.</text>
</comment>
<evidence type="ECO:0000313" key="9">
    <source>
        <dbReference type="Proteomes" id="UP000078544"/>
    </source>
</evidence>
<feature type="binding site" description="axial binding residue" evidence="6">
    <location>
        <position position="443"/>
    </location>
    <ligand>
        <name>heme</name>
        <dbReference type="ChEBI" id="CHEBI:30413"/>
    </ligand>
    <ligandPart>
        <name>Fe</name>
        <dbReference type="ChEBI" id="CHEBI:18248"/>
    </ligandPart>
</feature>
<keyword evidence="5 6" id="KW-0408">Iron</keyword>
<dbReference type="EMBL" id="AZGY01000025">
    <property type="protein sequence ID" value="KZZ89430.1"/>
    <property type="molecule type" value="Genomic_DNA"/>
</dbReference>
<accession>A0A166NE34</accession>
<name>A0A166NE34_9HYPO</name>
<evidence type="ECO:0000256" key="6">
    <source>
        <dbReference type="PIRSR" id="PIRSR602401-1"/>
    </source>
</evidence>
<comment type="cofactor">
    <cofactor evidence="1 6">
        <name>heme</name>
        <dbReference type="ChEBI" id="CHEBI:30413"/>
    </cofactor>
</comment>
<protein>
    <submittedName>
        <fullName evidence="8">Cytochrome P450</fullName>
    </submittedName>
</protein>
<evidence type="ECO:0000256" key="4">
    <source>
        <dbReference type="ARBA" id="ARBA00023002"/>
    </source>
</evidence>
<dbReference type="SUPFAM" id="SSF48264">
    <property type="entry name" value="Cytochrome P450"/>
    <property type="match status" value="1"/>
</dbReference>
<dbReference type="GO" id="GO:0004497">
    <property type="term" value="F:monooxygenase activity"/>
    <property type="evidence" value="ECO:0007669"/>
    <property type="project" value="UniProtKB-KW"/>
</dbReference>